<evidence type="ECO:0000313" key="3">
    <source>
        <dbReference type="Proteomes" id="UP000189735"/>
    </source>
</evidence>
<keyword evidence="1" id="KW-1133">Transmembrane helix</keyword>
<dbReference type="RefSeq" id="WP_139368772.1">
    <property type="nucleotide sequence ID" value="NZ_FUYG01000008.1"/>
</dbReference>
<evidence type="ECO:0000313" key="2">
    <source>
        <dbReference type="EMBL" id="SKB00455.1"/>
    </source>
</evidence>
<dbReference type="EMBL" id="FUYG01000008">
    <property type="protein sequence ID" value="SKB00455.1"/>
    <property type="molecule type" value="Genomic_DNA"/>
</dbReference>
<reference evidence="3" key="1">
    <citation type="submission" date="2017-02" db="EMBL/GenBank/DDBJ databases">
        <authorList>
            <person name="Varghese N."/>
            <person name="Submissions S."/>
        </authorList>
    </citation>
    <scope>NUCLEOTIDE SEQUENCE [LARGE SCALE GENOMIC DNA]</scope>
    <source>
        <strain evidence="3">VKM Ac-2052</strain>
    </source>
</reference>
<keyword evidence="1" id="KW-0472">Membrane</keyword>
<accession>A0A1T4YGU1</accession>
<dbReference type="Proteomes" id="UP000189735">
    <property type="component" value="Unassembled WGS sequence"/>
</dbReference>
<feature type="transmembrane region" description="Helical" evidence="1">
    <location>
        <begin position="100"/>
        <end position="125"/>
    </location>
</feature>
<feature type="transmembrane region" description="Helical" evidence="1">
    <location>
        <begin position="20"/>
        <end position="42"/>
    </location>
</feature>
<evidence type="ECO:0000256" key="1">
    <source>
        <dbReference type="SAM" id="Phobius"/>
    </source>
</evidence>
<organism evidence="2 3">
    <name type="scientific">Agreia bicolorata</name>
    <dbReference type="NCBI Taxonomy" id="110935"/>
    <lineage>
        <taxon>Bacteria</taxon>
        <taxon>Bacillati</taxon>
        <taxon>Actinomycetota</taxon>
        <taxon>Actinomycetes</taxon>
        <taxon>Micrococcales</taxon>
        <taxon>Microbacteriaceae</taxon>
        <taxon>Agreia</taxon>
    </lineage>
</organism>
<proteinExistence type="predicted"/>
<feature type="transmembrane region" description="Helical" evidence="1">
    <location>
        <begin position="70"/>
        <end position="93"/>
    </location>
</feature>
<gene>
    <name evidence="2" type="ORF">SAMN06295879_3014</name>
</gene>
<protein>
    <submittedName>
        <fullName evidence="2">Uncharacterized protein</fullName>
    </submittedName>
</protein>
<dbReference type="AlphaFoldDB" id="A0A1T4YGU1"/>
<sequence>MEKDPMERRLVSPSRRIAIFGLILSLVTLIGSTVSIIQILAISTPYTGAAIDDFDANELDASGLEVLGRYAAAVLWINVAGTVLGVAALVIAVRSRKSGWVWIPTIVAALLAPLVCFVPSLWMFAAAY</sequence>
<name>A0A1T4YGU1_9MICO</name>
<keyword evidence="1" id="KW-0812">Transmembrane</keyword>